<name>A0A8C5SXV3_LATLA</name>
<feature type="domain" description="VWFA" evidence="1">
    <location>
        <begin position="1"/>
        <end position="91"/>
    </location>
</feature>
<dbReference type="Pfam" id="PF06668">
    <property type="entry name" value="ITI_HC_C"/>
    <property type="match status" value="1"/>
</dbReference>
<reference evidence="2" key="1">
    <citation type="submission" date="2025-08" db="UniProtKB">
        <authorList>
            <consortium name="Ensembl"/>
        </authorList>
    </citation>
    <scope>IDENTIFICATION</scope>
</reference>
<reference evidence="2" key="2">
    <citation type="submission" date="2025-09" db="UniProtKB">
        <authorList>
            <consortium name="Ensembl"/>
        </authorList>
    </citation>
    <scope>IDENTIFICATION</scope>
</reference>
<dbReference type="InterPro" id="IPR036465">
    <property type="entry name" value="vWFA_dom_sf"/>
</dbReference>
<proteinExistence type="predicted"/>
<organism evidence="2 3">
    <name type="scientific">Laticauda laticaudata</name>
    <name type="common">Blue-ringed sea krait</name>
    <name type="synonym">Blue-lipped sea krait</name>
    <dbReference type="NCBI Taxonomy" id="8630"/>
    <lineage>
        <taxon>Eukaryota</taxon>
        <taxon>Metazoa</taxon>
        <taxon>Chordata</taxon>
        <taxon>Craniata</taxon>
        <taxon>Vertebrata</taxon>
        <taxon>Euteleostomi</taxon>
        <taxon>Lepidosauria</taxon>
        <taxon>Squamata</taxon>
        <taxon>Bifurcata</taxon>
        <taxon>Unidentata</taxon>
        <taxon>Episquamata</taxon>
        <taxon>Toxicofera</taxon>
        <taxon>Serpentes</taxon>
        <taxon>Colubroidea</taxon>
        <taxon>Elapidae</taxon>
        <taxon>Laticaudinae</taxon>
        <taxon>Laticauda</taxon>
    </lineage>
</organism>
<accession>A0A8C5SXV3</accession>
<keyword evidence="3" id="KW-1185">Reference proteome</keyword>
<dbReference type="InterPro" id="IPR010600">
    <property type="entry name" value="ITI_HC_C"/>
</dbReference>
<dbReference type="PANTHER" id="PTHR10338:SF155">
    <property type="entry name" value="INTER-ALPHA-TRYPSIN INHIBITOR HEAVY CHAIN H6"/>
    <property type="match status" value="1"/>
</dbReference>
<sequence length="485" mass="53265">MDGKVEKEPRIPLIIFLTDGEATSGVTTGSRILTNAQRALKGTISLFGLAFGDDADYGLLRRLSLENRGVARRIYEDADATLQLKGFYDEIASPLLYDVELSYLDGVAEGLTQNLFPNYFQGSELVVVGRVKPGASKLQVRTTGQGQEGPLNLDNDISTNTTKAVPFGCLAEINKIGHFVQRLWAYFTIQDLLQARFRANDTAARRLLTEKATNLSIKYNFVTPVTSLVVVRPEEARDRNQPVKTTIPPGVTRALKASPRALAVSVLVPHTVARALTLYPSTMDGDPHFVIKLPRSLGNLCFTLDGCLGDILRLVSDRATGLSVNGHLMGAPSRPGHKERPRTYLDVITIVVERPHASYVVNITQKCVTLYGEEVLVLSLNQQATISKPPLAISMWPEANITVQIGSTIEFLVLLHHYSHPTVLQLDHLGFYIMKGQGLSASAGGLLGKLFHEEGDHHQHQPFPRSISWGQSCLDAKRCKQSTTH</sequence>
<evidence type="ECO:0000313" key="2">
    <source>
        <dbReference type="Ensembl" id="ENSLLTP00000023930.1"/>
    </source>
</evidence>
<dbReference type="GeneTree" id="ENSGT00940000162980"/>
<dbReference type="SUPFAM" id="SSF53300">
    <property type="entry name" value="vWA-like"/>
    <property type="match status" value="1"/>
</dbReference>
<dbReference type="AlphaFoldDB" id="A0A8C5SXV3"/>
<dbReference type="Pfam" id="PF00092">
    <property type="entry name" value="VWA"/>
    <property type="match status" value="1"/>
</dbReference>
<dbReference type="GO" id="GO:0004867">
    <property type="term" value="F:serine-type endopeptidase inhibitor activity"/>
    <property type="evidence" value="ECO:0007669"/>
    <property type="project" value="InterPro"/>
</dbReference>
<evidence type="ECO:0000313" key="3">
    <source>
        <dbReference type="Proteomes" id="UP000694406"/>
    </source>
</evidence>
<dbReference type="Ensembl" id="ENSLLTT00000024799.1">
    <property type="protein sequence ID" value="ENSLLTP00000023930.1"/>
    <property type="gene ID" value="ENSLLTG00000017637.1"/>
</dbReference>
<dbReference type="GO" id="GO:0030212">
    <property type="term" value="P:hyaluronan metabolic process"/>
    <property type="evidence" value="ECO:0007669"/>
    <property type="project" value="InterPro"/>
</dbReference>
<dbReference type="PROSITE" id="PS50234">
    <property type="entry name" value="VWFA"/>
    <property type="match status" value="1"/>
</dbReference>
<dbReference type="InterPro" id="IPR050934">
    <property type="entry name" value="ITIH"/>
</dbReference>
<evidence type="ECO:0000259" key="1">
    <source>
        <dbReference type="PROSITE" id="PS50234"/>
    </source>
</evidence>
<dbReference type="Gene3D" id="3.40.50.410">
    <property type="entry name" value="von Willebrand factor, type A domain"/>
    <property type="match status" value="1"/>
</dbReference>
<dbReference type="PANTHER" id="PTHR10338">
    <property type="entry name" value="INTER-ALPHA-TRYPSIN INHIBITOR HEAVY CHAIN FAMILY MEMBER"/>
    <property type="match status" value="1"/>
</dbReference>
<dbReference type="Proteomes" id="UP000694406">
    <property type="component" value="Unplaced"/>
</dbReference>
<protein>
    <recommendedName>
        <fullName evidence="1">VWFA domain-containing protein</fullName>
    </recommendedName>
</protein>
<dbReference type="InterPro" id="IPR002035">
    <property type="entry name" value="VWF_A"/>
</dbReference>